<dbReference type="VEuPathDB" id="VectorBase:BGLB031833"/>
<sequence>MSKRYVDNAQNRKLGRVGLAHGSAVHSRNPSSASSFSGHVGGSSRVASSSSPRMYVDNAQNRSLGRVGLALGSAVHSSSNSTSSSNRSRTYVDNAQNRSLGRVGAEYGTAVHRPDSGRTLSASSNTSRTYVDNSHNRNLGRVGMAYGSSGSKSSNRSCESSSAHKTYVDNALNRSLGRVGQELGSAVHSKDDTSRGSSASSSAHKTYVDNAFNRILGRVGQELGSAVHKQGDTSHRSSASNSAHKTYVDNALNRSLGRVGQELGSAVHSKDDKSRGSSASGSVPKTYVDNALNRSLGRVGKELGSAVHSKGDTSHSASSKTPKTYVDNAYNRNLGRVGQPYETTKSLSNESGRGSSANSFSSNVYVDNALNRSLGRVGLEKGTAVHSQVNESRGSSAKEAGTSNVYADNALNRRLGRVGLEKGTAVHRPGDDSKGNNRSAIYQNSQNTRCYKDNYLNRKLGRVGKPIVRQREDKKVYADNDYNRRHNRVGMPLGSMPIPKEEQVYKDTPLNQLLGRVGQGIHISEASVADFLRWVPIKSRIISTTIFHVFILIIVLIFFFFFLLVNLKLDHFIFVPVNDIKLAMWFSREGSPGGEWVEGELVAVKVLRHQQMSNKRVRQFEREISLYCKLEHPNIVRFIGACMTRPYLAIVMEYMELSLHEALHIKEIDFGDHDKQNIAIDISSGLYYLHLENIAHCDLKPSNILLNNVPGGPTFVPEEAVLAKLTDFGLSMLKAEMESTTSNFQAMRNVGTPRYSAPEVLRGELLDVDEMKRADIYSLALTLIELVLEEVPFEDLDVPQLRQHVGEKGLKPIMENEAILPDDFRKLIHDCLSVNAYDRPSIEMLWEYTRNENIF</sequence>
<feature type="region of interest" description="Disordered" evidence="1">
    <location>
        <begin position="20"/>
        <end position="54"/>
    </location>
</feature>
<dbReference type="InterPro" id="IPR008271">
    <property type="entry name" value="Ser/Thr_kinase_AS"/>
</dbReference>
<accession>A0A2C9LK32</accession>
<dbReference type="GO" id="GO:0004674">
    <property type="term" value="F:protein serine/threonine kinase activity"/>
    <property type="evidence" value="ECO:0007669"/>
    <property type="project" value="TreeGrafter"/>
</dbReference>
<keyword evidence="2" id="KW-0812">Transmembrane</keyword>
<name>A0A2C9LK32_BIOGL</name>
<dbReference type="Gene3D" id="3.30.200.20">
    <property type="entry name" value="Phosphorylase Kinase, domain 1"/>
    <property type="match status" value="1"/>
</dbReference>
<dbReference type="Pfam" id="PF00069">
    <property type="entry name" value="Pkinase"/>
    <property type="match status" value="1"/>
</dbReference>
<feature type="region of interest" description="Disordered" evidence="1">
    <location>
        <begin position="305"/>
        <end position="361"/>
    </location>
</feature>
<dbReference type="KEGG" id="bgt:106052697"/>
<reference evidence="4" key="1">
    <citation type="submission" date="2020-05" db="UniProtKB">
        <authorList>
            <consortium name="EnsemblMetazoa"/>
        </authorList>
    </citation>
    <scope>IDENTIFICATION</scope>
    <source>
        <strain evidence="4">BB02</strain>
    </source>
</reference>
<evidence type="ECO:0000313" key="4">
    <source>
        <dbReference type="EnsemblMetazoa" id="BGLB031833-PA"/>
    </source>
</evidence>
<evidence type="ECO:0000313" key="5">
    <source>
        <dbReference type="Proteomes" id="UP000076420"/>
    </source>
</evidence>
<feature type="region of interest" description="Disordered" evidence="1">
    <location>
        <begin position="75"/>
        <end position="162"/>
    </location>
</feature>
<dbReference type="GO" id="GO:0005524">
    <property type="term" value="F:ATP binding"/>
    <property type="evidence" value="ECO:0007669"/>
    <property type="project" value="InterPro"/>
</dbReference>
<feature type="compositionally biased region" description="Polar residues" evidence="1">
    <location>
        <begin position="118"/>
        <end position="137"/>
    </location>
</feature>
<feature type="domain" description="Protein kinase" evidence="3">
    <location>
        <begin position="563"/>
        <end position="855"/>
    </location>
</feature>
<feature type="compositionally biased region" description="Low complexity" evidence="1">
    <location>
        <begin position="148"/>
        <end position="161"/>
    </location>
</feature>
<dbReference type="InterPro" id="IPR000719">
    <property type="entry name" value="Prot_kinase_dom"/>
</dbReference>
<dbReference type="InterPro" id="IPR011009">
    <property type="entry name" value="Kinase-like_dom_sf"/>
</dbReference>
<keyword evidence="2" id="KW-1133">Transmembrane helix</keyword>
<feature type="transmembrane region" description="Helical" evidence="2">
    <location>
        <begin position="546"/>
        <end position="565"/>
    </location>
</feature>
<dbReference type="Proteomes" id="UP000076420">
    <property type="component" value="Unassembled WGS sequence"/>
</dbReference>
<dbReference type="Gene3D" id="1.10.510.10">
    <property type="entry name" value="Transferase(Phosphotransferase) domain 1"/>
    <property type="match status" value="1"/>
</dbReference>
<feature type="region of interest" description="Disordered" evidence="1">
    <location>
        <begin position="225"/>
        <end position="247"/>
    </location>
</feature>
<feature type="compositionally biased region" description="Low complexity" evidence="1">
    <location>
        <begin position="77"/>
        <end position="89"/>
    </location>
</feature>
<feature type="compositionally biased region" description="Low complexity" evidence="1">
    <location>
        <begin position="351"/>
        <end position="361"/>
    </location>
</feature>
<dbReference type="PROSITE" id="PS50011">
    <property type="entry name" value="PROTEIN_KINASE_DOM"/>
    <property type="match status" value="1"/>
</dbReference>
<dbReference type="VEuPathDB" id="VectorBase:BGLAX_036701"/>
<keyword evidence="2" id="KW-0472">Membrane</keyword>
<gene>
    <name evidence="4" type="primary">106052697</name>
</gene>
<evidence type="ECO:0000256" key="2">
    <source>
        <dbReference type="SAM" id="Phobius"/>
    </source>
</evidence>
<dbReference type="PROSITE" id="PS00108">
    <property type="entry name" value="PROTEIN_KINASE_ST"/>
    <property type="match status" value="1"/>
</dbReference>
<dbReference type="EnsemblMetazoa" id="BGLB031833-RA">
    <property type="protein sequence ID" value="BGLB031833-PA"/>
    <property type="gene ID" value="BGLB031833"/>
</dbReference>
<dbReference type="PANTHER" id="PTHR44329:SF214">
    <property type="entry name" value="PROTEIN KINASE DOMAIN-CONTAINING PROTEIN"/>
    <property type="match status" value="1"/>
</dbReference>
<evidence type="ECO:0000259" key="3">
    <source>
        <dbReference type="PROSITE" id="PS50011"/>
    </source>
</evidence>
<feature type="region of interest" description="Disordered" evidence="1">
    <location>
        <begin position="421"/>
        <end position="440"/>
    </location>
</feature>
<organism evidence="4 5">
    <name type="scientific">Biomphalaria glabrata</name>
    <name type="common">Bloodfluke planorb</name>
    <name type="synonym">Freshwater snail</name>
    <dbReference type="NCBI Taxonomy" id="6526"/>
    <lineage>
        <taxon>Eukaryota</taxon>
        <taxon>Metazoa</taxon>
        <taxon>Spiralia</taxon>
        <taxon>Lophotrochozoa</taxon>
        <taxon>Mollusca</taxon>
        <taxon>Gastropoda</taxon>
        <taxon>Heterobranchia</taxon>
        <taxon>Euthyneura</taxon>
        <taxon>Panpulmonata</taxon>
        <taxon>Hygrophila</taxon>
        <taxon>Lymnaeoidea</taxon>
        <taxon>Planorbidae</taxon>
        <taxon>Biomphalaria</taxon>
    </lineage>
</organism>
<dbReference type="PANTHER" id="PTHR44329">
    <property type="entry name" value="SERINE/THREONINE-PROTEIN KINASE TNNI3K-RELATED"/>
    <property type="match status" value="1"/>
</dbReference>
<feature type="compositionally biased region" description="Polar residues" evidence="1">
    <location>
        <begin position="26"/>
        <end position="36"/>
    </location>
</feature>
<feature type="region of interest" description="Disordered" evidence="1">
    <location>
        <begin position="262"/>
        <end position="292"/>
    </location>
</feature>
<feature type="compositionally biased region" description="Polar residues" evidence="1">
    <location>
        <begin position="341"/>
        <end position="350"/>
    </location>
</feature>
<feature type="region of interest" description="Disordered" evidence="1">
    <location>
        <begin position="183"/>
        <end position="203"/>
    </location>
</feature>
<dbReference type="SUPFAM" id="SSF56112">
    <property type="entry name" value="Protein kinase-like (PK-like)"/>
    <property type="match status" value="1"/>
</dbReference>
<proteinExistence type="predicted"/>
<dbReference type="SMART" id="SM00220">
    <property type="entry name" value="S_TKc"/>
    <property type="match status" value="1"/>
</dbReference>
<evidence type="ECO:0000256" key="1">
    <source>
        <dbReference type="SAM" id="MobiDB-lite"/>
    </source>
</evidence>
<dbReference type="InterPro" id="IPR051681">
    <property type="entry name" value="Ser/Thr_Kinases-Pseudokinases"/>
</dbReference>
<protein>
    <recommendedName>
        <fullName evidence="3">Protein kinase domain-containing protein</fullName>
    </recommendedName>
</protein>
<dbReference type="STRING" id="6526.A0A2C9LK32"/>
<feature type="compositionally biased region" description="Low complexity" evidence="1">
    <location>
        <begin position="42"/>
        <end position="51"/>
    </location>
</feature>
<dbReference type="OrthoDB" id="4062651at2759"/>
<dbReference type="AlphaFoldDB" id="A0A2C9LK32"/>